<dbReference type="RefSeq" id="WP_120415089.1">
    <property type="nucleotide sequence ID" value="NZ_RAWX01000002.1"/>
</dbReference>
<comment type="caution">
    <text evidence="2">The sequence shown here is derived from an EMBL/GenBank/DDBJ whole genome shotgun (WGS) entry which is preliminary data.</text>
</comment>
<evidence type="ECO:0000313" key="3">
    <source>
        <dbReference type="Proteomes" id="UP000281725"/>
    </source>
</evidence>
<accession>A0A3A9ILW0</accession>
<name>A0A3A9ILW0_AERVE</name>
<dbReference type="EMBL" id="RAWX01000002">
    <property type="protein sequence ID" value="RKJ89768.1"/>
    <property type="molecule type" value="Genomic_DNA"/>
</dbReference>
<evidence type="ECO:0000256" key="1">
    <source>
        <dbReference type="SAM" id="Coils"/>
    </source>
</evidence>
<gene>
    <name evidence="2" type="ORF">D6R50_11060</name>
</gene>
<sequence>MSHIDDFVKHLERAKSLFNAHEAELDEIRNKQAELKAMIAEAKAKLDNWEALAPADGIAAAMADRQSSRELAHQVEDARDLLKALRIDDECHWLDLANARATLVNTGNELRFEYKRLVSTEINGRLEKVADKLRSHVGGLAELAAIKKIAGGEEDAIAWAQAEFMKLLKPAMDSVDVNSVGIRMDIAAVMNEKVTTKYHHEIKRASSPGYRHKVNVMKNRK</sequence>
<protein>
    <submittedName>
        <fullName evidence="2">Uncharacterized protein</fullName>
    </submittedName>
</protein>
<organism evidence="2 3">
    <name type="scientific">Aeromonas veronii</name>
    <dbReference type="NCBI Taxonomy" id="654"/>
    <lineage>
        <taxon>Bacteria</taxon>
        <taxon>Pseudomonadati</taxon>
        <taxon>Pseudomonadota</taxon>
        <taxon>Gammaproteobacteria</taxon>
        <taxon>Aeromonadales</taxon>
        <taxon>Aeromonadaceae</taxon>
        <taxon>Aeromonas</taxon>
    </lineage>
</organism>
<reference evidence="2 3" key="1">
    <citation type="submission" date="2018-09" db="EMBL/GenBank/DDBJ databases">
        <title>Genome sequencing of Aeromonas veronii MS-17-88.</title>
        <authorList>
            <person name="Tekedar H.C."/>
            <person name="Arick M.A."/>
            <person name="Hsu C.-Y."/>
            <person name="Thrash A."/>
            <person name="Karsi A."/>
            <person name="Lawrence M.L."/>
            <person name="Abdelhamed H."/>
        </authorList>
    </citation>
    <scope>NUCLEOTIDE SEQUENCE [LARGE SCALE GENOMIC DNA]</scope>
    <source>
        <strain evidence="2 3">MS 17-88</strain>
    </source>
</reference>
<proteinExistence type="predicted"/>
<evidence type="ECO:0000313" key="2">
    <source>
        <dbReference type="EMBL" id="RKJ89768.1"/>
    </source>
</evidence>
<feature type="coiled-coil region" evidence="1">
    <location>
        <begin position="11"/>
        <end position="88"/>
    </location>
</feature>
<dbReference type="AlphaFoldDB" id="A0A3A9ILW0"/>
<dbReference type="Proteomes" id="UP000281725">
    <property type="component" value="Unassembled WGS sequence"/>
</dbReference>
<keyword evidence="1" id="KW-0175">Coiled coil</keyword>